<dbReference type="AlphaFoldDB" id="A0AAD7EBJ7"/>
<keyword evidence="5" id="KW-1185">Reference proteome</keyword>
<keyword evidence="2" id="KW-1133">Transmembrane helix</keyword>
<feature type="compositionally biased region" description="Polar residues" evidence="1">
    <location>
        <begin position="30"/>
        <end position="42"/>
    </location>
</feature>
<evidence type="ECO:0000313" key="4">
    <source>
        <dbReference type="EMBL" id="KAJ7310082.1"/>
    </source>
</evidence>
<keyword evidence="2" id="KW-0472">Membrane</keyword>
<keyword evidence="2" id="KW-0812">Transmembrane</keyword>
<protein>
    <recommendedName>
        <fullName evidence="3">DUF7137 domain-containing protein</fullName>
    </recommendedName>
</protein>
<accession>A0AAD7EBJ7</accession>
<dbReference type="Proteomes" id="UP001218218">
    <property type="component" value="Unassembled WGS sequence"/>
</dbReference>
<dbReference type="EMBL" id="JARIHO010000079">
    <property type="protein sequence ID" value="KAJ7310082.1"/>
    <property type="molecule type" value="Genomic_DNA"/>
</dbReference>
<feature type="region of interest" description="Disordered" evidence="1">
    <location>
        <begin position="1"/>
        <end position="42"/>
    </location>
</feature>
<evidence type="ECO:0000259" key="3">
    <source>
        <dbReference type="Pfam" id="PF23585"/>
    </source>
</evidence>
<reference evidence="4" key="1">
    <citation type="submission" date="2023-03" db="EMBL/GenBank/DDBJ databases">
        <title>Massive genome expansion in bonnet fungi (Mycena s.s.) driven by repeated elements and novel gene families across ecological guilds.</title>
        <authorList>
            <consortium name="Lawrence Berkeley National Laboratory"/>
            <person name="Harder C.B."/>
            <person name="Miyauchi S."/>
            <person name="Viragh M."/>
            <person name="Kuo A."/>
            <person name="Thoen E."/>
            <person name="Andreopoulos B."/>
            <person name="Lu D."/>
            <person name="Skrede I."/>
            <person name="Drula E."/>
            <person name="Henrissat B."/>
            <person name="Morin E."/>
            <person name="Kohler A."/>
            <person name="Barry K."/>
            <person name="LaButti K."/>
            <person name="Morin E."/>
            <person name="Salamov A."/>
            <person name="Lipzen A."/>
            <person name="Mereny Z."/>
            <person name="Hegedus B."/>
            <person name="Baldrian P."/>
            <person name="Stursova M."/>
            <person name="Weitz H."/>
            <person name="Taylor A."/>
            <person name="Grigoriev I.V."/>
            <person name="Nagy L.G."/>
            <person name="Martin F."/>
            <person name="Kauserud H."/>
        </authorList>
    </citation>
    <scope>NUCLEOTIDE SEQUENCE</scope>
    <source>
        <strain evidence="4">CBHHK002</strain>
    </source>
</reference>
<proteinExistence type="predicted"/>
<evidence type="ECO:0000256" key="1">
    <source>
        <dbReference type="SAM" id="MobiDB-lite"/>
    </source>
</evidence>
<dbReference type="PANTHER" id="PTHR42028">
    <property type="entry name" value="CHROMOSOME 1, WHOLE GENOME SHOTGUN SEQUENCE"/>
    <property type="match status" value="1"/>
</dbReference>
<feature type="compositionally biased region" description="Low complexity" evidence="1">
    <location>
        <begin position="1"/>
        <end position="18"/>
    </location>
</feature>
<feature type="domain" description="DUF7137" evidence="3">
    <location>
        <begin position="34"/>
        <end position="162"/>
    </location>
</feature>
<comment type="caution">
    <text evidence="4">The sequence shown here is derived from an EMBL/GenBank/DDBJ whole genome shotgun (WGS) entry which is preliminary data.</text>
</comment>
<gene>
    <name evidence="4" type="ORF">DFH08DRAFT_918272</name>
</gene>
<sequence>MSSTQSGASGASGASASAPTPPPASNTPSIAQTNPPGFANITQPLQTATSFFKIAENQMITIAWNLTSVLATPTSLALSAVCDNGNTYPVGLPVGACSWDSDERRANPGTKLAQGSYTLHMWDDRGPTATARAGYMSPNTALSFAMYTPQAYTPLSSGWSCTGCSSALANRPALVGVLLALLLVLMSGVRVLRRAGV</sequence>
<dbReference type="PANTHER" id="PTHR42028:SF1">
    <property type="entry name" value="YALI0E30657P"/>
    <property type="match status" value="1"/>
</dbReference>
<feature type="transmembrane region" description="Helical" evidence="2">
    <location>
        <begin position="173"/>
        <end position="192"/>
    </location>
</feature>
<dbReference type="Pfam" id="PF23585">
    <property type="entry name" value="DUF7137"/>
    <property type="match status" value="1"/>
</dbReference>
<organism evidence="4 5">
    <name type="scientific">Mycena albidolilacea</name>
    <dbReference type="NCBI Taxonomy" id="1033008"/>
    <lineage>
        <taxon>Eukaryota</taxon>
        <taxon>Fungi</taxon>
        <taxon>Dikarya</taxon>
        <taxon>Basidiomycota</taxon>
        <taxon>Agaricomycotina</taxon>
        <taxon>Agaricomycetes</taxon>
        <taxon>Agaricomycetidae</taxon>
        <taxon>Agaricales</taxon>
        <taxon>Marasmiineae</taxon>
        <taxon>Mycenaceae</taxon>
        <taxon>Mycena</taxon>
    </lineage>
</organism>
<evidence type="ECO:0000256" key="2">
    <source>
        <dbReference type="SAM" id="Phobius"/>
    </source>
</evidence>
<name>A0AAD7EBJ7_9AGAR</name>
<dbReference type="InterPro" id="IPR055561">
    <property type="entry name" value="DUF7137"/>
</dbReference>
<evidence type="ECO:0000313" key="5">
    <source>
        <dbReference type="Proteomes" id="UP001218218"/>
    </source>
</evidence>